<comment type="subcellular location">
    <subcellularLocation>
        <location evidence="1">Plastid</location>
        <location evidence="1">Amyloplast</location>
    </subcellularLocation>
</comment>
<dbReference type="SUPFAM" id="SSF53756">
    <property type="entry name" value="UDP-Glycosyltransferase/glycogen phosphorylase"/>
    <property type="match status" value="1"/>
</dbReference>
<dbReference type="Pfam" id="PF08323">
    <property type="entry name" value="Glyco_transf_5"/>
    <property type="match status" value="1"/>
</dbReference>
<dbReference type="OrthoDB" id="512920at2759"/>
<feature type="domain" description="Starch synthase catalytic" evidence="5">
    <location>
        <begin position="52"/>
        <end position="224"/>
    </location>
</feature>
<evidence type="ECO:0000256" key="4">
    <source>
        <dbReference type="ARBA" id="ARBA00023234"/>
    </source>
</evidence>
<evidence type="ECO:0000313" key="6">
    <source>
        <dbReference type="EMBL" id="CAE8626396.1"/>
    </source>
</evidence>
<dbReference type="GO" id="GO:0009507">
    <property type="term" value="C:chloroplast"/>
    <property type="evidence" value="ECO:0007669"/>
    <property type="project" value="TreeGrafter"/>
</dbReference>
<sequence length="294" mass="32785">MLCDRNASYSCLSGLAPEGDEDELVPRRSASYSKFRHTGDLIYESQNLDVPVVVVASEVEPWSKSGGLAIVAGAYGYEFAMRGHRTMVVAPMYEDYEGATWLADKDIFFFGGNHRVKFYYQKKVHDAKSGAATDYVFVHLDCFRRAGGFYHDTNGEYGDNLFRFGLFAMAALEAPLCLNIGGSTYGDKVLFMANDWQAGLLPVYLAHKFRPHGTYASARCIFVVGSLDRLRTSMSMLLPFFQHVLASRKALNDRASLTLEVHNMGYQGTYPWSEDFLSNLCLPESVWSSASVVS</sequence>
<keyword evidence="2" id="KW-0328">Glycosyltransferase</keyword>
<keyword evidence="3" id="KW-0808">Transferase</keyword>
<evidence type="ECO:0000256" key="2">
    <source>
        <dbReference type="ARBA" id="ARBA00022676"/>
    </source>
</evidence>
<dbReference type="GO" id="GO:0016757">
    <property type="term" value="F:glycosyltransferase activity"/>
    <property type="evidence" value="ECO:0007669"/>
    <property type="project" value="UniProtKB-KW"/>
</dbReference>
<evidence type="ECO:0000256" key="1">
    <source>
        <dbReference type="ARBA" id="ARBA00004602"/>
    </source>
</evidence>
<dbReference type="InterPro" id="IPR013534">
    <property type="entry name" value="Starch_synth_cat_dom"/>
</dbReference>
<evidence type="ECO:0000259" key="5">
    <source>
        <dbReference type="Pfam" id="PF08323"/>
    </source>
</evidence>
<keyword evidence="4" id="KW-0934">Plastid</keyword>
<keyword evidence="4" id="KW-0035">Amyloplast</keyword>
<accession>A0A813GGW5</accession>
<comment type="caution">
    <text evidence="6">The sequence shown here is derived from an EMBL/GenBank/DDBJ whole genome shotgun (WGS) entry which is preliminary data.</text>
</comment>
<organism evidence="6 7">
    <name type="scientific">Polarella glacialis</name>
    <name type="common">Dinoflagellate</name>
    <dbReference type="NCBI Taxonomy" id="89957"/>
    <lineage>
        <taxon>Eukaryota</taxon>
        <taxon>Sar</taxon>
        <taxon>Alveolata</taxon>
        <taxon>Dinophyceae</taxon>
        <taxon>Suessiales</taxon>
        <taxon>Suessiaceae</taxon>
        <taxon>Polarella</taxon>
    </lineage>
</organism>
<dbReference type="EMBL" id="CAJNNV010028964">
    <property type="protein sequence ID" value="CAE8626396.1"/>
    <property type="molecule type" value="Genomic_DNA"/>
</dbReference>
<gene>
    <name evidence="6" type="ORF">PGLA1383_LOCUS43326</name>
</gene>
<evidence type="ECO:0000313" key="7">
    <source>
        <dbReference type="Proteomes" id="UP000654075"/>
    </source>
</evidence>
<dbReference type="PANTHER" id="PTHR45825">
    <property type="entry name" value="GRANULE-BOUND STARCH SYNTHASE 1, CHLOROPLASTIC/AMYLOPLASTIC"/>
    <property type="match status" value="1"/>
</dbReference>
<keyword evidence="7" id="KW-1185">Reference proteome</keyword>
<dbReference type="Proteomes" id="UP000654075">
    <property type="component" value="Unassembled WGS sequence"/>
</dbReference>
<protein>
    <recommendedName>
        <fullName evidence="5">Starch synthase catalytic domain-containing protein</fullName>
    </recommendedName>
</protein>
<name>A0A813GGW5_POLGL</name>
<dbReference type="Gene3D" id="3.40.50.2000">
    <property type="entry name" value="Glycogen Phosphorylase B"/>
    <property type="match status" value="1"/>
</dbReference>
<dbReference type="PANTHER" id="PTHR45825:SF11">
    <property type="entry name" value="ALPHA AMYLASE DOMAIN-CONTAINING PROTEIN"/>
    <property type="match status" value="1"/>
</dbReference>
<dbReference type="AlphaFoldDB" id="A0A813GGW5"/>
<evidence type="ECO:0000256" key="3">
    <source>
        <dbReference type="ARBA" id="ARBA00022679"/>
    </source>
</evidence>
<proteinExistence type="predicted"/>
<reference evidence="6" key="1">
    <citation type="submission" date="2021-02" db="EMBL/GenBank/DDBJ databases">
        <authorList>
            <person name="Dougan E. K."/>
            <person name="Rhodes N."/>
            <person name="Thang M."/>
            <person name="Chan C."/>
        </authorList>
    </citation>
    <scope>NUCLEOTIDE SEQUENCE</scope>
</reference>